<sequence>MAKAKKNEGDCEYKTQFTVEKKNIEMELLEPQIHENIAVIPIKTKASKLDILTVKKGFELGLISIDECEKSTVGQIVVTNNSISPLILVDGDEIIGAKQNRIVNNTTLVGPKSSINLSVSCVEQGRWAYTDSFKVSANIATSKTRSVKAKALYSNMNAQSEVWDSISSLEERNSFHSSTQAMSESYDRLKAKHDKYVKKFERIKGQSGAMVFVNGEFEGMDVFINPQIYGEYHEKILKSYIIDKDDSNQETVNKYDLSIKALEILEAIETSEIKENKTQGIGRSISFSNEIGTGSALIYKDKVLHIPFLKHPEIMEKN</sequence>
<evidence type="ECO:0000259" key="1">
    <source>
        <dbReference type="Pfam" id="PF20208"/>
    </source>
</evidence>
<dbReference type="Proteomes" id="UP000323439">
    <property type="component" value="Unassembled WGS sequence"/>
</dbReference>
<gene>
    <name evidence="2" type="ORF">SAMN02910315_00041</name>
</gene>
<accession>A0A1G5UWD9</accession>
<evidence type="ECO:0000313" key="3">
    <source>
        <dbReference type="Proteomes" id="UP000323439"/>
    </source>
</evidence>
<evidence type="ECO:0000313" key="2">
    <source>
        <dbReference type="EMBL" id="SDA37095.1"/>
    </source>
</evidence>
<reference evidence="2 3" key="1">
    <citation type="submission" date="2016-10" db="EMBL/GenBank/DDBJ databases">
        <authorList>
            <person name="Varghese N."/>
            <person name="Submissions S."/>
        </authorList>
    </citation>
    <scope>NUCLEOTIDE SEQUENCE [LARGE SCALE GENOMIC DNA]</scope>
    <source>
        <strain evidence="2 3">DSM 16643</strain>
    </source>
</reference>
<organism evidence="2 3">
    <name type="scientific">Methanobrevibacter millerae</name>
    <dbReference type="NCBI Taxonomy" id="230361"/>
    <lineage>
        <taxon>Archaea</taxon>
        <taxon>Methanobacteriati</taxon>
        <taxon>Methanobacteriota</taxon>
        <taxon>Methanomada group</taxon>
        <taxon>Methanobacteria</taxon>
        <taxon>Methanobacteriales</taxon>
        <taxon>Methanobacteriaceae</taxon>
        <taxon>Methanobrevibacter</taxon>
    </lineage>
</organism>
<dbReference type="OrthoDB" id="73400at2157"/>
<dbReference type="EMBL" id="FMXB01000001">
    <property type="protein sequence ID" value="SDA37095.1"/>
    <property type="molecule type" value="Genomic_DNA"/>
</dbReference>
<dbReference type="AlphaFoldDB" id="A0A1G5UWD9"/>
<name>A0A1G5UWD9_9EURY</name>
<dbReference type="InterPro" id="IPR046699">
    <property type="entry name" value="ARPP-1"/>
</dbReference>
<protein>
    <recommendedName>
        <fullName evidence="1">ARG and Rhodanese-Phosphatase-superfamily-associated domain-containing protein</fullName>
    </recommendedName>
</protein>
<proteinExistence type="predicted"/>
<dbReference type="Pfam" id="PF20208">
    <property type="entry name" value="ARPP-1"/>
    <property type="match status" value="1"/>
</dbReference>
<dbReference type="RefSeq" id="WP_149730700.1">
    <property type="nucleotide sequence ID" value="NZ_FMXB01000001.1"/>
</dbReference>
<feature type="domain" description="ARG and Rhodanese-Phosphatase-superfamily-associated" evidence="1">
    <location>
        <begin position="26"/>
        <end position="306"/>
    </location>
</feature>
<keyword evidence="3" id="KW-1185">Reference proteome</keyword>